<proteinExistence type="predicted"/>
<protein>
    <submittedName>
        <fullName evidence="1">Uncharacterized protein</fullName>
    </submittedName>
</protein>
<comment type="caution">
    <text evidence="1">The sequence shown here is derived from an EMBL/GenBank/DDBJ whole genome shotgun (WGS) entry which is preliminary data.</text>
</comment>
<accession>A0ACB7TRK6</accession>
<evidence type="ECO:0000313" key="2">
    <source>
        <dbReference type="Proteomes" id="UP000821845"/>
    </source>
</evidence>
<reference evidence="1" key="1">
    <citation type="submission" date="2020-05" db="EMBL/GenBank/DDBJ databases">
        <title>Large-scale comparative analyses of tick genomes elucidate their genetic diversity and vector capacities.</title>
        <authorList>
            <person name="Jia N."/>
            <person name="Wang J."/>
            <person name="Shi W."/>
            <person name="Du L."/>
            <person name="Sun Y."/>
            <person name="Zhan W."/>
            <person name="Jiang J."/>
            <person name="Wang Q."/>
            <person name="Zhang B."/>
            <person name="Ji P."/>
            <person name="Sakyi L.B."/>
            <person name="Cui X."/>
            <person name="Yuan T."/>
            <person name="Jiang B."/>
            <person name="Yang W."/>
            <person name="Lam T.T.-Y."/>
            <person name="Chang Q."/>
            <person name="Ding S."/>
            <person name="Wang X."/>
            <person name="Zhu J."/>
            <person name="Ruan X."/>
            <person name="Zhao L."/>
            <person name="Wei J."/>
            <person name="Que T."/>
            <person name="Du C."/>
            <person name="Cheng J."/>
            <person name="Dai P."/>
            <person name="Han X."/>
            <person name="Huang E."/>
            <person name="Gao Y."/>
            <person name="Liu J."/>
            <person name="Shao H."/>
            <person name="Ye R."/>
            <person name="Li L."/>
            <person name="Wei W."/>
            <person name="Wang X."/>
            <person name="Wang C."/>
            <person name="Yang T."/>
            <person name="Huo Q."/>
            <person name="Li W."/>
            <person name="Guo W."/>
            <person name="Chen H."/>
            <person name="Zhou L."/>
            <person name="Ni X."/>
            <person name="Tian J."/>
            <person name="Zhou Y."/>
            <person name="Sheng Y."/>
            <person name="Liu T."/>
            <person name="Pan Y."/>
            <person name="Xia L."/>
            <person name="Li J."/>
            <person name="Zhao F."/>
            <person name="Cao W."/>
        </authorList>
    </citation>
    <scope>NUCLEOTIDE SEQUENCE</scope>
    <source>
        <strain evidence="1">Hyas-2018</strain>
    </source>
</reference>
<dbReference type="Proteomes" id="UP000821845">
    <property type="component" value="Chromosome 1"/>
</dbReference>
<sequence>MNMIIMISLMNMTTLPVLPVDRIGSLGEERRDGEIEGITARRLRLAAPPVTAASAALRLGTRWKPEHPIAIYDGDEARLV</sequence>
<gene>
    <name evidence="1" type="ORF">HPB50_019575</name>
</gene>
<name>A0ACB7TRK6_HYAAI</name>
<evidence type="ECO:0000313" key="1">
    <source>
        <dbReference type="EMBL" id="KAH6947499.1"/>
    </source>
</evidence>
<organism evidence="1 2">
    <name type="scientific">Hyalomma asiaticum</name>
    <name type="common">Tick</name>
    <dbReference type="NCBI Taxonomy" id="266040"/>
    <lineage>
        <taxon>Eukaryota</taxon>
        <taxon>Metazoa</taxon>
        <taxon>Ecdysozoa</taxon>
        <taxon>Arthropoda</taxon>
        <taxon>Chelicerata</taxon>
        <taxon>Arachnida</taxon>
        <taxon>Acari</taxon>
        <taxon>Parasitiformes</taxon>
        <taxon>Ixodida</taxon>
        <taxon>Ixodoidea</taxon>
        <taxon>Ixodidae</taxon>
        <taxon>Hyalomminae</taxon>
        <taxon>Hyalomma</taxon>
    </lineage>
</organism>
<keyword evidence="2" id="KW-1185">Reference proteome</keyword>
<dbReference type="EMBL" id="CM023481">
    <property type="protein sequence ID" value="KAH6947499.1"/>
    <property type="molecule type" value="Genomic_DNA"/>
</dbReference>